<accession>A0A0F9M582</accession>
<evidence type="ECO:0000313" key="1">
    <source>
        <dbReference type="EMBL" id="KKN02600.1"/>
    </source>
</evidence>
<name>A0A0F9M582_9ZZZZ</name>
<proteinExistence type="predicted"/>
<sequence length="89" mass="9920">MVDFKFEVGNKVKDLVTGFSGIIIGRTDWLTGCNTYGVKSEKLKDGLPMEAEWLDEIQLKEIGKGVKIEKKNKDLGGPQVIPQRNLKGK</sequence>
<reference evidence="1" key="1">
    <citation type="journal article" date="2015" name="Nature">
        <title>Complex archaea that bridge the gap between prokaryotes and eukaryotes.</title>
        <authorList>
            <person name="Spang A."/>
            <person name="Saw J.H."/>
            <person name="Jorgensen S.L."/>
            <person name="Zaremba-Niedzwiedzka K."/>
            <person name="Martijn J."/>
            <person name="Lind A.E."/>
            <person name="van Eijk R."/>
            <person name="Schleper C."/>
            <person name="Guy L."/>
            <person name="Ettema T.J."/>
        </authorList>
    </citation>
    <scope>NUCLEOTIDE SEQUENCE</scope>
</reference>
<protein>
    <submittedName>
        <fullName evidence="1">Uncharacterized protein</fullName>
    </submittedName>
</protein>
<comment type="caution">
    <text evidence="1">The sequence shown here is derived from an EMBL/GenBank/DDBJ whole genome shotgun (WGS) entry which is preliminary data.</text>
</comment>
<gene>
    <name evidence="1" type="ORF">LCGC14_1116030</name>
</gene>
<organism evidence="1">
    <name type="scientific">marine sediment metagenome</name>
    <dbReference type="NCBI Taxonomy" id="412755"/>
    <lineage>
        <taxon>unclassified sequences</taxon>
        <taxon>metagenomes</taxon>
        <taxon>ecological metagenomes</taxon>
    </lineage>
</organism>
<dbReference type="AlphaFoldDB" id="A0A0F9M582"/>
<dbReference type="EMBL" id="LAZR01005129">
    <property type="protein sequence ID" value="KKN02600.1"/>
    <property type="molecule type" value="Genomic_DNA"/>
</dbReference>